<dbReference type="RefSeq" id="WP_127187254.1">
    <property type="nucleotide sequence ID" value="NZ_RZNJ01000001.1"/>
</dbReference>
<organism evidence="2 3">
    <name type="scientific">Arsenicitalea aurantiaca</name>
    <dbReference type="NCBI Taxonomy" id="1783274"/>
    <lineage>
        <taxon>Bacteria</taxon>
        <taxon>Pseudomonadati</taxon>
        <taxon>Pseudomonadota</taxon>
        <taxon>Alphaproteobacteria</taxon>
        <taxon>Hyphomicrobiales</taxon>
        <taxon>Devosiaceae</taxon>
        <taxon>Arsenicitalea</taxon>
    </lineage>
</organism>
<dbReference type="Gene3D" id="3.30.70.100">
    <property type="match status" value="1"/>
</dbReference>
<dbReference type="PROSITE" id="PS51725">
    <property type="entry name" value="ABM"/>
    <property type="match status" value="1"/>
</dbReference>
<evidence type="ECO:0000259" key="1">
    <source>
        <dbReference type="PROSITE" id="PS51725"/>
    </source>
</evidence>
<dbReference type="AlphaFoldDB" id="A0A433XM97"/>
<comment type="caution">
    <text evidence="2">The sequence shown here is derived from an EMBL/GenBank/DDBJ whole genome shotgun (WGS) entry which is preliminary data.</text>
</comment>
<dbReference type="Proteomes" id="UP000281547">
    <property type="component" value="Unassembled WGS sequence"/>
</dbReference>
<name>A0A433XM97_9HYPH</name>
<gene>
    <name evidence="2" type="ORF">EMQ25_04075</name>
</gene>
<dbReference type="Pfam" id="PF03992">
    <property type="entry name" value="ABM"/>
    <property type="match status" value="1"/>
</dbReference>
<keyword evidence="3" id="KW-1185">Reference proteome</keyword>
<dbReference type="SUPFAM" id="SSF54909">
    <property type="entry name" value="Dimeric alpha+beta barrel"/>
    <property type="match status" value="1"/>
</dbReference>
<reference evidence="2 3" key="1">
    <citation type="journal article" date="2016" name="Int. J. Syst. Evol. Microbiol.">
        <title>Arsenicitalea aurantiaca gen. nov., sp. nov., a new member of the family Hyphomicrobiaceae, isolated from high-arsenic sediment.</title>
        <authorList>
            <person name="Mu Y."/>
            <person name="Zhou L."/>
            <person name="Zeng X.C."/>
            <person name="Liu L."/>
            <person name="Pan Y."/>
            <person name="Chen X."/>
            <person name="Wang J."/>
            <person name="Li S."/>
            <person name="Li W.J."/>
            <person name="Wang Y."/>
        </authorList>
    </citation>
    <scope>NUCLEOTIDE SEQUENCE [LARGE SCALE GENOMIC DNA]</scope>
    <source>
        <strain evidence="2 3">42-50</strain>
    </source>
</reference>
<evidence type="ECO:0000313" key="2">
    <source>
        <dbReference type="EMBL" id="RUT35134.1"/>
    </source>
</evidence>
<keyword evidence="2" id="KW-0503">Monooxygenase</keyword>
<dbReference type="OrthoDB" id="5518280at2"/>
<dbReference type="InterPro" id="IPR007138">
    <property type="entry name" value="ABM_dom"/>
</dbReference>
<dbReference type="EMBL" id="RZNJ01000001">
    <property type="protein sequence ID" value="RUT35134.1"/>
    <property type="molecule type" value="Genomic_DNA"/>
</dbReference>
<sequence length="102" mass="10638">MYGLIGKMKAVEGQGEALLALMAGNIGPMPGCLSYIVARDPADPDAIWITEVWVDRDHHAASLGLAGVQALIARARPLIAGFGERFETEPAGGLGMLPEPGV</sequence>
<protein>
    <submittedName>
        <fullName evidence="2">Antibiotic biosynthesis monooxygenase</fullName>
    </submittedName>
</protein>
<accession>A0A433XM97</accession>
<feature type="domain" description="ABM" evidence="1">
    <location>
        <begin position="2"/>
        <end position="88"/>
    </location>
</feature>
<dbReference type="InterPro" id="IPR011008">
    <property type="entry name" value="Dimeric_a/b-barrel"/>
</dbReference>
<dbReference type="GO" id="GO:0004497">
    <property type="term" value="F:monooxygenase activity"/>
    <property type="evidence" value="ECO:0007669"/>
    <property type="project" value="UniProtKB-KW"/>
</dbReference>
<proteinExistence type="predicted"/>
<evidence type="ECO:0000313" key="3">
    <source>
        <dbReference type="Proteomes" id="UP000281547"/>
    </source>
</evidence>
<keyword evidence="2" id="KW-0560">Oxidoreductase</keyword>